<dbReference type="Gene3D" id="1.20.120.1080">
    <property type="match status" value="1"/>
</dbReference>
<organism evidence="8 9">
    <name type="scientific">Paracoccus stylophorae</name>
    <dbReference type="NCBI Taxonomy" id="659350"/>
    <lineage>
        <taxon>Bacteria</taxon>
        <taxon>Pseudomonadati</taxon>
        <taxon>Pseudomonadota</taxon>
        <taxon>Alphaproteobacteria</taxon>
        <taxon>Rhodobacterales</taxon>
        <taxon>Paracoccaceae</taxon>
        <taxon>Paracoccus</taxon>
    </lineage>
</organism>
<gene>
    <name evidence="8" type="primary">hrpB</name>
    <name evidence="8" type="ORF">JHW45_03030</name>
</gene>
<dbReference type="Pfam" id="PF08482">
    <property type="entry name" value="HrpB_C"/>
    <property type="match status" value="1"/>
</dbReference>
<proteinExistence type="predicted"/>
<dbReference type="InterPro" id="IPR001650">
    <property type="entry name" value="Helicase_C-like"/>
</dbReference>
<keyword evidence="9" id="KW-1185">Reference proteome</keyword>
<dbReference type="PIRSF" id="PIRSF005496">
    <property type="entry name" value="ATP_hel_hrpB"/>
    <property type="match status" value="1"/>
</dbReference>
<name>A0ABY7SY53_9RHOB</name>
<dbReference type="NCBIfam" id="TIGR01970">
    <property type="entry name" value="DEAH_box_HrpB"/>
    <property type="match status" value="1"/>
</dbReference>
<dbReference type="Gene3D" id="3.40.50.300">
    <property type="entry name" value="P-loop containing nucleotide triphosphate hydrolases"/>
    <property type="match status" value="2"/>
</dbReference>
<evidence type="ECO:0000259" key="6">
    <source>
        <dbReference type="PROSITE" id="PS51192"/>
    </source>
</evidence>
<dbReference type="EMBL" id="CP067134">
    <property type="protein sequence ID" value="WCR11393.1"/>
    <property type="molecule type" value="Genomic_DNA"/>
</dbReference>
<evidence type="ECO:0000256" key="4">
    <source>
        <dbReference type="ARBA" id="ARBA00022840"/>
    </source>
</evidence>
<dbReference type="SMART" id="SM00487">
    <property type="entry name" value="DEXDc"/>
    <property type="match status" value="1"/>
</dbReference>
<dbReference type="Proteomes" id="UP001218412">
    <property type="component" value="Chromosome"/>
</dbReference>
<sequence>MTDRLPIDDALPALREALAAHGRAVLVAPPGAGKTTRVPLALLDLVPGRMLMLEPRRLAARAAAERLAAGLDEAVGGRVGFRIRGESVAGSRIEVVTEGILTRMIQSDPSLARIGCVIFDEFHERSLNADLGLALVWEARGALREDLAILVMSATLEAEPVATLLDDAPVIRSEGRVFPVETRWLDRPLPAGARLVPEAARLIVQAEAETRDTGGTILAFLPGEGEIRRVMALLRDTGCEVLPLYGALDAGAQRAALSVPGVQRRIVLATAIAETSLTIPAVRVVVDAGRARRARFDPGSGMSRLVTERVSRAEADQRRGRAGRVAPGVCYRMWARAEEGALPAFAPPEIVAADLAGLALELAAWGAAPDNLAFLTPPPDAALAEARALLVQLGALDTAGRITGHGRALVRLPLHPRLAHMLTLAGAPAADLAALLSARDPLRGAPADLSLRLAAIRDPQGFAARHPYQADRAGLFRLRDDARRLRRLATGDGSAEGPAGHGAMAALAYPDRIGLRRRGDAPRFVLSGGKGAVLDAGDPLAGQRLIVAVDLDGDGREARVRMAAALDEQTLRDLYGARIHEVAICEWSRREGRVLTRLQERLGALVLSDRNWAGASEEAVARAAFEGLRQDGLPWTRAAARLRARIALVEGLGPVDEASLLEDGQWLLPWLGQARTLADLRALDLVEPLKARIGWEGQQRLAAEVPAHFVTPLGRRVAIDYSHETPSIELKLQEVFGVTQHPKVAGRPLRISLLSPGGKPVQVTTDLPGFWANSYAEVRKEMRGRYPRHPWPEDPTQAAPTTRAKPRGT</sequence>
<feature type="domain" description="Helicase ATP-binding" evidence="6">
    <location>
        <begin position="15"/>
        <end position="174"/>
    </location>
</feature>
<evidence type="ECO:0000256" key="1">
    <source>
        <dbReference type="ARBA" id="ARBA00022741"/>
    </source>
</evidence>
<keyword evidence="3 8" id="KW-0347">Helicase</keyword>
<accession>A0ABY7SY53</accession>
<dbReference type="PROSITE" id="PS51192">
    <property type="entry name" value="HELICASE_ATP_BIND_1"/>
    <property type="match status" value="1"/>
</dbReference>
<dbReference type="RefSeq" id="WP_272859497.1">
    <property type="nucleotide sequence ID" value="NZ_CP067134.1"/>
</dbReference>
<dbReference type="SMART" id="SM00490">
    <property type="entry name" value="HELICc"/>
    <property type="match status" value="1"/>
</dbReference>
<dbReference type="PROSITE" id="PS51194">
    <property type="entry name" value="HELICASE_CTER"/>
    <property type="match status" value="1"/>
</dbReference>
<dbReference type="SMART" id="SM00847">
    <property type="entry name" value="HA2"/>
    <property type="match status" value="1"/>
</dbReference>
<dbReference type="GO" id="GO:0004386">
    <property type="term" value="F:helicase activity"/>
    <property type="evidence" value="ECO:0007669"/>
    <property type="project" value="UniProtKB-KW"/>
</dbReference>
<dbReference type="InterPro" id="IPR027417">
    <property type="entry name" value="P-loop_NTPase"/>
</dbReference>
<dbReference type="SUPFAM" id="SSF52540">
    <property type="entry name" value="P-loop containing nucleoside triphosphate hydrolases"/>
    <property type="match status" value="1"/>
</dbReference>
<evidence type="ECO:0000256" key="2">
    <source>
        <dbReference type="ARBA" id="ARBA00022801"/>
    </source>
</evidence>
<dbReference type="InterPro" id="IPR011545">
    <property type="entry name" value="DEAD/DEAH_box_helicase_dom"/>
</dbReference>
<protein>
    <submittedName>
        <fullName evidence="8">ATP-dependent helicase HrpB</fullName>
    </submittedName>
</protein>
<dbReference type="PANTHER" id="PTHR43519">
    <property type="entry name" value="ATP-DEPENDENT RNA HELICASE HRPB"/>
    <property type="match status" value="1"/>
</dbReference>
<dbReference type="InterPro" id="IPR049614">
    <property type="entry name" value="HrpB_DEXH"/>
</dbReference>
<dbReference type="InterPro" id="IPR014001">
    <property type="entry name" value="Helicase_ATP-bd"/>
</dbReference>
<reference evidence="8 9" key="1">
    <citation type="submission" date="2021-01" db="EMBL/GenBank/DDBJ databases">
        <title>Biogeographic distribution of Paracoccus.</title>
        <authorList>
            <person name="Hollensteiner J."/>
            <person name="Leineberger J."/>
            <person name="Brinkhoff T."/>
            <person name="Daniel R."/>
        </authorList>
    </citation>
    <scope>NUCLEOTIDE SEQUENCE [LARGE SCALE GENOMIC DNA]</scope>
    <source>
        <strain evidence="8 9">LMG25392</strain>
    </source>
</reference>
<dbReference type="CDD" id="cd18791">
    <property type="entry name" value="SF2_C_RHA"/>
    <property type="match status" value="1"/>
</dbReference>
<keyword evidence="1" id="KW-0547">Nucleotide-binding</keyword>
<dbReference type="InterPro" id="IPR010225">
    <property type="entry name" value="HrpB"/>
</dbReference>
<dbReference type="Pfam" id="PF00270">
    <property type="entry name" value="DEAD"/>
    <property type="match status" value="1"/>
</dbReference>
<keyword evidence="2" id="KW-0378">Hydrolase</keyword>
<keyword evidence="4" id="KW-0067">ATP-binding</keyword>
<evidence type="ECO:0000256" key="5">
    <source>
        <dbReference type="SAM" id="MobiDB-lite"/>
    </source>
</evidence>
<feature type="domain" description="Helicase C-terminal" evidence="7">
    <location>
        <begin position="198"/>
        <end position="366"/>
    </location>
</feature>
<evidence type="ECO:0000256" key="3">
    <source>
        <dbReference type="ARBA" id="ARBA00022806"/>
    </source>
</evidence>
<evidence type="ECO:0000259" key="7">
    <source>
        <dbReference type="PROSITE" id="PS51194"/>
    </source>
</evidence>
<dbReference type="Pfam" id="PF00271">
    <property type="entry name" value="Helicase_C"/>
    <property type="match status" value="1"/>
</dbReference>
<dbReference type="InterPro" id="IPR013689">
    <property type="entry name" value="RNA_helicase_ATP-dep_HrpB_C"/>
</dbReference>
<feature type="region of interest" description="Disordered" evidence="5">
    <location>
        <begin position="785"/>
        <end position="809"/>
    </location>
</feature>
<dbReference type="InterPro" id="IPR007502">
    <property type="entry name" value="Helicase-assoc_dom"/>
</dbReference>
<evidence type="ECO:0000313" key="9">
    <source>
        <dbReference type="Proteomes" id="UP001218412"/>
    </source>
</evidence>
<evidence type="ECO:0000313" key="8">
    <source>
        <dbReference type="EMBL" id="WCR11393.1"/>
    </source>
</evidence>
<dbReference type="CDD" id="cd17990">
    <property type="entry name" value="DEXHc_HrpB"/>
    <property type="match status" value="1"/>
</dbReference>
<dbReference type="PANTHER" id="PTHR43519:SF1">
    <property type="entry name" value="ATP-DEPENDENT RNA HELICASE HRPB"/>
    <property type="match status" value="1"/>
</dbReference>